<name>A0ABT1SHQ0_9FIRM</name>
<reference evidence="1 2" key="1">
    <citation type="submission" date="2022-06" db="EMBL/GenBank/DDBJ databases">
        <title>Isolation of gut microbiota from human fecal samples.</title>
        <authorList>
            <person name="Pamer E.G."/>
            <person name="Barat B."/>
            <person name="Waligurski E."/>
            <person name="Medina S."/>
            <person name="Paddock L."/>
            <person name="Mostad J."/>
        </authorList>
    </citation>
    <scope>NUCLEOTIDE SEQUENCE [LARGE SCALE GENOMIC DNA]</scope>
    <source>
        <strain evidence="1 2">DFI.6.1</strain>
    </source>
</reference>
<gene>
    <name evidence="1" type="ORF">NE663_00460</name>
</gene>
<comment type="caution">
    <text evidence="1">The sequence shown here is derived from an EMBL/GenBank/DDBJ whole genome shotgun (WGS) entry which is preliminary data.</text>
</comment>
<dbReference type="InterPro" id="IPR016195">
    <property type="entry name" value="Pol/histidinol_Pase-like"/>
</dbReference>
<keyword evidence="2" id="KW-1185">Reference proteome</keyword>
<sequence>MKKIDLHIHTIPTDLDADFNFNIEKLKQYVINCSLDAIAITNHNLFDEKQYSDISNNIECIVFPGIEVSLEHGHLLIISDSNNLNEFVTISKQLHEEYLINKSISNDMLRKIIPNMEKYLLIPHYQKEPTVSKKFLRSFNDVLYCGEVTSPKKFEVCLNNDSMLTPLLFSDFRKYNKDDVFPTKQTFMDIGEISLKSIKNCLIARKVALNSENETKIFSIANGKVKASTGLNVILGKRSSGKTYMVNCIAEDYSSNNIKYIKQFDLVSKSEDDIFSQIVQRENDAQKEEILQPLKKIVDLVINVDLDNDGSKIDIYLKSLKEYAFNIEKEDIYSKTKLFNENQFEIDNFNNLKIIITGLISLLDSKEYMSIAEQYIDVNMLPHLILDFINEYYEKSLTNYLKEETNKLISDIRELLGKKSSLKPIEQFSISSVFKSILYVQNFNLLIELISREKIISSNKDNGFKLNTTIKRISSAKELNKELGTKNTGNIIKEKNPYKYLTMLKEQKDIIQLDISQLYKAFWKVTFEVLNEFDAPLSGGEKSEYNLIAELKDSYKYDVVLIDELESSFDNPFLNDNVVSLIHDISKKSTVFIVTHNNTLGVLLKPDVLIYTYKYKVDNESFYELYSCKFGDSEMKTENGKVFKTYDILMETMEANENAYKERKLIYENFKN</sequence>
<evidence type="ECO:0000313" key="1">
    <source>
        <dbReference type="EMBL" id="MCQ5120733.1"/>
    </source>
</evidence>
<dbReference type="InterPro" id="IPR027417">
    <property type="entry name" value="P-loop_NTPase"/>
</dbReference>
<dbReference type="SUPFAM" id="SSF89550">
    <property type="entry name" value="PHP domain-like"/>
    <property type="match status" value="1"/>
</dbReference>
<dbReference type="Gene3D" id="3.40.50.300">
    <property type="entry name" value="P-loop containing nucleotide triphosphate hydrolases"/>
    <property type="match status" value="1"/>
</dbReference>
<dbReference type="Proteomes" id="UP001524435">
    <property type="component" value="Unassembled WGS sequence"/>
</dbReference>
<evidence type="ECO:0000313" key="2">
    <source>
        <dbReference type="Proteomes" id="UP001524435"/>
    </source>
</evidence>
<dbReference type="SUPFAM" id="SSF52540">
    <property type="entry name" value="P-loop containing nucleoside triphosphate hydrolases"/>
    <property type="match status" value="1"/>
</dbReference>
<dbReference type="RefSeq" id="WP_256197221.1">
    <property type="nucleotide sequence ID" value="NZ_JANGCH010000001.1"/>
</dbReference>
<proteinExistence type="predicted"/>
<organism evidence="1 2">
    <name type="scientific">Massilicoli timonensis</name>
    <dbReference type="NCBI Taxonomy" id="2015901"/>
    <lineage>
        <taxon>Bacteria</taxon>
        <taxon>Bacillati</taxon>
        <taxon>Bacillota</taxon>
        <taxon>Erysipelotrichia</taxon>
        <taxon>Erysipelotrichales</taxon>
        <taxon>Erysipelotrichaceae</taxon>
        <taxon>Massilicoli</taxon>
    </lineage>
</organism>
<accession>A0ABT1SHQ0</accession>
<dbReference type="EMBL" id="JANGCH010000001">
    <property type="protein sequence ID" value="MCQ5120733.1"/>
    <property type="molecule type" value="Genomic_DNA"/>
</dbReference>
<dbReference type="Gene3D" id="3.20.20.140">
    <property type="entry name" value="Metal-dependent hydrolases"/>
    <property type="match status" value="1"/>
</dbReference>
<protein>
    <submittedName>
        <fullName evidence="1">Uncharacterized protein</fullName>
    </submittedName>
</protein>